<evidence type="ECO:0000313" key="12">
    <source>
        <dbReference type="Proteomes" id="UP000283530"/>
    </source>
</evidence>
<keyword evidence="6 9" id="KW-1133">Transmembrane helix</keyword>
<dbReference type="PROSITE" id="PS50893">
    <property type="entry name" value="ABC_TRANSPORTER_2"/>
    <property type="match status" value="2"/>
</dbReference>
<dbReference type="GO" id="GO:0005524">
    <property type="term" value="F:ATP binding"/>
    <property type="evidence" value="ECO:0007669"/>
    <property type="project" value="UniProtKB-KW"/>
</dbReference>
<keyword evidence="3 9" id="KW-0812">Transmembrane</keyword>
<gene>
    <name evidence="11" type="ORF">CKAN_02367300</name>
</gene>
<dbReference type="SMART" id="SM00382">
    <property type="entry name" value="AAA"/>
    <property type="match status" value="2"/>
</dbReference>
<feature type="region of interest" description="Disordered" evidence="8">
    <location>
        <begin position="64"/>
        <end position="84"/>
    </location>
</feature>
<keyword evidence="12" id="KW-1185">Reference proteome</keyword>
<feature type="transmembrane region" description="Helical" evidence="9">
    <location>
        <begin position="802"/>
        <end position="823"/>
    </location>
</feature>
<organism evidence="11 12">
    <name type="scientific">Cinnamomum micranthum f. kanehirae</name>
    <dbReference type="NCBI Taxonomy" id="337451"/>
    <lineage>
        <taxon>Eukaryota</taxon>
        <taxon>Viridiplantae</taxon>
        <taxon>Streptophyta</taxon>
        <taxon>Embryophyta</taxon>
        <taxon>Tracheophyta</taxon>
        <taxon>Spermatophyta</taxon>
        <taxon>Magnoliopsida</taxon>
        <taxon>Magnoliidae</taxon>
        <taxon>Laurales</taxon>
        <taxon>Lauraceae</taxon>
        <taxon>Cinnamomum</taxon>
    </lineage>
</organism>
<keyword evidence="4" id="KW-0547">Nucleotide-binding</keyword>
<dbReference type="PANTHER" id="PTHR19241">
    <property type="entry name" value="ATP-BINDING CASSETTE TRANSPORTER"/>
    <property type="match status" value="1"/>
</dbReference>
<comment type="subcellular location">
    <subcellularLocation>
        <location evidence="1">Membrane</location>
        <topology evidence="1">Multi-pass membrane protein</topology>
    </subcellularLocation>
</comment>
<protein>
    <submittedName>
        <fullName evidence="11">ABC transporter G family member 37-like protein</fullName>
    </submittedName>
</protein>
<dbReference type="InterPro" id="IPR013525">
    <property type="entry name" value="ABC2_TM"/>
</dbReference>
<evidence type="ECO:0000256" key="2">
    <source>
        <dbReference type="ARBA" id="ARBA00022448"/>
    </source>
</evidence>
<evidence type="ECO:0000259" key="10">
    <source>
        <dbReference type="PROSITE" id="PS50893"/>
    </source>
</evidence>
<dbReference type="Pfam" id="PF00005">
    <property type="entry name" value="ABC_tran"/>
    <property type="match status" value="2"/>
</dbReference>
<dbReference type="Gene3D" id="3.40.50.300">
    <property type="entry name" value="P-loop containing nucleotide triphosphate hydrolases"/>
    <property type="match status" value="2"/>
</dbReference>
<feature type="transmembrane region" description="Helical" evidence="9">
    <location>
        <begin position="1292"/>
        <end position="1312"/>
    </location>
</feature>
<feature type="transmembrane region" description="Helical" evidence="9">
    <location>
        <begin position="1324"/>
        <end position="1343"/>
    </location>
</feature>
<dbReference type="GO" id="GO:0140359">
    <property type="term" value="F:ABC-type transporter activity"/>
    <property type="evidence" value="ECO:0007669"/>
    <property type="project" value="InterPro"/>
</dbReference>
<feature type="transmembrane region" description="Helical" evidence="9">
    <location>
        <begin position="685"/>
        <end position="708"/>
    </location>
</feature>
<dbReference type="GO" id="GO:0005886">
    <property type="term" value="C:plasma membrane"/>
    <property type="evidence" value="ECO:0007669"/>
    <property type="project" value="UniProtKB-ARBA"/>
</dbReference>
<feature type="transmembrane region" description="Helical" evidence="9">
    <location>
        <begin position="1434"/>
        <end position="1456"/>
    </location>
</feature>
<evidence type="ECO:0000256" key="4">
    <source>
        <dbReference type="ARBA" id="ARBA00022741"/>
    </source>
</evidence>
<feature type="transmembrane region" description="Helical" evidence="9">
    <location>
        <begin position="1376"/>
        <end position="1397"/>
    </location>
</feature>
<dbReference type="SUPFAM" id="SSF52540">
    <property type="entry name" value="P-loop containing nucleoside triphosphate hydrolases"/>
    <property type="match status" value="2"/>
</dbReference>
<evidence type="ECO:0000256" key="7">
    <source>
        <dbReference type="ARBA" id="ARBA00023136"/>
    </source>
</evidence>
<dbReference type="EMBL" id="QPKB01000010">
    <property type="protein sequence ID" value="RWR94384.1"/>
    <property type="molecule type" value="Genomic_DNA"/>
</dbReference>
<feature type="region of interest" description="Disordered" evidence="8">
    <location>
        <begin position="110"/>
        <end position="133"/>
    </location>
</feature>
<feature type="transmembrane region" description="Helical" evidence="9">
    <location>
        <begin position="606"/>
        <end position="622"/>
    </location>
</feature>
<dbReference type="GO" id="GO:0016887">
    <property type="term" value="F:ATP hydrolysis activity"/>
    <property type="evidence" value="ECO:0007669"/>
    <property type="project" value="InterPro"/>
</dbReference>
<feature type="compositionally biased region" description="Basic and acidic residues" evidence="8">
    <location>
        <begin position="110"/>
        <end position="123"/>
    </location>
</feature>
<dbReference type="OrthoDB" id="66620at2759"/>
<dbReference type="Proteomes" id="UP000283530">
    <property type="component" value="Unassembled WGS sequence"/>
</dbReference>
<comment type="caution">
    <text evidence="11">The sequence shown here is derived from an EMBL/GenBank/DDBJ whole genome shotgun (WGS) entry which is preliminary data.</text>
</comment>
<keyword evidence="5" id="KW-0067">ATP-binding</keyword>
<feature type="domain" description="ABC transporter" evidence="10">
    <location>
        <begin position="201"/>
        <end position="455"/>
    </location>
</feature>
<dbReference type="InterPro" id="IPR027417">
    <property type="entry name" value="P-loop_NTPase"/>
</dbReference>
<dbReference type="InterPro" id="IPR003593">
    <property type="entry name" value="AAA+_ATPase"/>
</dbReference>
<feature type="transmembrane region" description="Helical" evidence="9">
    <location>
        <begin position="634"/>
        <end position="655"/>
    </location>
</feature>
<feature type="compositionally biased region" description="Polar residues" evidence="8">
    <location>
        <begin position="835"/>
        <end position="846"/>
    </location>
</feature>
<accession>A0A443PUC4</accession>
<feature type="domain" description="ABC transporter" evidence="10">
    <location>
        <begin position="958"/>
        <end position="1196"/>
    </location>
</feature>
<feature type="region of interest" description="Disordered" evidence="8">
    <location>
        <begin position="835"/>
        <end position="861"/>
    </location>
</feature>
<evidence type="ECO:0000256" key="3">
    <source>
        <dbReference type="ARBA" id="ARBA00022692"/>
    </source>
</evidence>
<proteinExistence type="predicted"/>
<evidence type="ECO:0000256" key="9">
    <source>
        <dbReference type="SAM" id="Phobius"/>
    </source>
</evidence>
<dbReference type="Pfam" id="PF01061">
    <property type="entry name" value="ABC2_membrane"/>
    <property type="match status" value="1"/>
</dbReference>
<evidence type="ECO:0000256" key="1">
    <source>
        <dbReference type="ARBA" id="ARBA00004141"/>
    </source>
</evidence>
<evidence type="ECO:0000256" key="8">
    <source>
        <dbReference type="SAM" id="MobiDB-lite"/>
    </source>
</evidence>
<dbReference type="STRING" id="337451.A0A443PUC4"/>
<reference evidence="11 12" key="1">
    <citation type="journal article" date="2019" name="Nat. Plants">
        <title>Stout camphor tree genome fills gaps in understanding of flowering plant genome evolution.</title>
        <authorList>
            <person name="Chaw S.M."/>
            <person name="Liu Y.C."/>
            <person name="Wu Y.W."/>
            <person name="Wang H.Y."/>
            <person name="Lin C.I."/>
            <person name="Wu C.S."/>
            <person name="Ke H.M."/>
            <person name="Chang L.Y."/>
            <person name="Hsu C.Y."/>
            <person name="Yang H.T."/>
            <person name="Sudianto E."/>
            <person name="Hsu M.H."/>
            <person name="Wu K.P."/>
            <person name="Wang L.N."/>
            <person name="Leebens-Mack J.H."/>
            <person name="Tsai I.J."/>
        </authorList>
    </citation>
    <scope>NUCLEOTIDE SEQUENCE [LARGE SCALE GENOMIC DNA]</scope>
    <source>
        <strain evidence="12">cv. Chaw 1501</strain>
        <tissue evidence="11">Young leaves</tissue>
    </source>
</reference>
<evidence type="ECO:0000313" key="11">
    <source>
        <dbReference type="EMBL" id="RWR94384.1"/>
    </source>
</evidence>
<evidence type="ECO:0000256" key="6">
    <source>
        <dbReference type="ARBA" id="ARBA00022989"/>
    </source>
</evidence>
<dbReference type="InterPro" id="IPR003439">
    <property type="entry name" value="ABC_transporter-like_ATP-bd"/>
</dbReference>
<feature type="transmembrane region" description="Helical" evidence="9">
    <location>
        <begin position="1404"/>
        <end position="1428"/>
    </location>
</feature>
<sequence>MSSAHRTKSPSEVVWWIGDDPILASRHSASMSSICSGYSAISESTIIVPAGGNETPRTRARMAGASALSSPEIQSKIENGSPETTRRVAMRLYEGMKRLGLREEAREAIRREEYGGDGGKVEGKEEEDDEERKKREELMGMEYLMKDGFVSYLRDMARITPPIPQQVVRFSGIKYSRKFEISTTGYDTFGNKILGCFFGPLRSLLSKKTTTEIQILKGVDGYIMPGSMTLFLGPPGSGKSSLLEILAGRERGGKGSVLEGVVSYNDKSASEIRLSRLIAYVSGQLNKHIPFLSVRETLEFARDCTQGLRPENFTPEMRKFFAHALVEGQDPFLEYVLQILNLKDIEHKLAGDAISEVERQKLTTAELALGTYSVMLYDQPFSGSDPAATYDLVDTLRTISRIQQSSVVMALTQLSQEVFDLFDRVILLGDGHILYRKPSHVESGEFLEDIMAGQGSQYLVQGAKPLSFDELTEFYKSSDHYKDVMRIVSGEDAVHTYWIESEPGLGLSLKTPSKYNSSISPEPRIEMELVISKLSSKVGHSGGIESTGRVQVGDVVTGISMNNEELRYLAVGSKKTRHKRASQVYSMLKNVRGHIRLQVERYKEEAIVLGVFSGTLFYKFGGEYSQQRMNSVRAFGFVSTMSIMLINLVQLPLYMLQRPIFYKHRHWHIHNMCLFSSGTVSQGKWTALLCVPFLVIFGCLLWFSSLLLHQCHIIFSRSRECIGSGFVIYPSNIPSYWKWLMYVNPIHWANVSFCDLQFAKGYTDPCSNYLNQLPFCDSFPTMTVGKAYLTFNELSKDSGKPWLPYVILLGWTAVTMLSALVALKTIEFTGASSSLPHQKKTPTVSKYQEDSESGLSSLDSYDEVSDNLSVSRHARTGAPMLSPSEVEDREGRIENCIEEFRIDMEWDRLGIPVVPVTLEFMNFSFTSLKVHNASENQRGKYATSRILDNRFEIFFLCIRYNDVSKESIPIFNGITGYAKPGTMLALLGGSKSSNSALLKCLSGRGPPEGNLTGELQANGYNLSNAYTRMAGYVEKLDAHQPYLSVRESLLFSAGLRLDRSISCMSRHIHVELVLDQLGLKLYANQLVGSLRDATGKTFEIAKKITIAVELAANPSVLFLEEPISGLDAAGTSNILKILSQVSVSGRIVISTLTHPNARALSFFHQALILTQDGRQAYFGPVGFNCNELLIYFTSIPKVPQYFQRQSPVSFVMGVLGLGIKRRGKPLADFGEIYESSSLCEINKEEISSIKRSTKHKKLKTVHSTYPTPYLWQAWLVLLRTQRFLWRNVQYTFGRLTGCVMIGLLMGSLYFRIEYRDIYGVTSRTLYIYMQIILIGVISANNVIPQIGTDRLVYFRERRAGMYLPIFYPVSWVVGEIPYFLIATLAMVGIGNGMAGIATRTATEFLLYWLVLFVFTVCVTYFGMMLTFLAPVPTLAAFATSIWTSMWVSASGVVVVLSDIRFYKWLYWSNPFQFAMNALTSISFFCDTRQCGGDCGCPKLPDGSYVWDRLASVRNLSKGRIATDIATLSGMCMLFAGFASLFFVLLKHNSPHHG</sequence>
<feature type="transmembrane region" description="Helical" evidence="9">
    <location>
        <begin position="1524"/>
        <end position="1545"/>
    </location>
</feature>
<keyword evidence="2" id="KW-0813">Transport</keyword>
<evidence type="ECO:0000256" key="5">
    <source>
        <dbReference type="ARBA" id="ARBA00022840"/>
    </source>
</evidence>
<name>A0A443PUC4_9MAGN</name>
<feature type="compositionally biased region" description="Polar residues" evidence="8">
    <location>
        <begin position="67"/>
        <end position="83"/>
    </location>
</feature>
<keyword evidence="7 9" id="KW-0472">Membrane</keyword>